<protein>
    <submittedName>
        <fullName evidence="1">Uncharacterized protein</fullName>
    </submittedName>
</protein>
<name>A0ACC9MPY9_9STAP</name>
<accession>A0ACC9MPY9</accession>
<reference evidence="1" key="1">
    <citation type="submission" date="2017-12" db="EMBL/GenBank/DDBJ databases">
        <title>Genomics of Macrococcus caseolyticus.</title>
        <authorList>
            <person name="MacFadyen A.C."/>
            <person name="Paterson G.K."/>
        </authorList>
    </citation>
    <scope>NUCLEOTIDE SEQUENCE</scope>
    <source>
        <strain evidence="1">5459_5_49</strain>
    </source>
</reference>
<keyword evidence="2" id="KW-1185">Reference proteome</keyword>
<comment type="caution">
    <text evidence="1">The sequence shown here is derived from an EMBL/GenBank/DDBJ whole genome shotgun (WGS) entry which is preliminary data.</text>
</comment>
<evidence type="ECO:0000313" key="2">
    <source>
        <dbReference type="Proteomes" id="UP000233606"/>
    </source>
</evidence>
<sequence length="99" mass="11575">MKTLEEYSEIFNNALIPGSDPLVHIHSRFDELSQDEITTLLNLEEIERKTFENDKRSEYFQTVSDFYKVSECSFAGIQFVKVVTYDESNDTWLAILIEV</sequence>
<dbReference type="Proteomes" id="UP000233606">
    <property type="component" value="Unassembled WGS sequence"/>
</dbReference>
<gene>
    <name evidence="1" type="ORF">CW682_11765</name>
</gene>
<evidence type="ECO:0000313" key="1">
    <source>
        <dbReference type="EMBL" id="PKE55495.1"/>
    </source>
</evidence>
<proteinExistence type="predicted"/>
<dbReference type="EMBL" id="PIWU01000027">
    <property type="protein sequence ID" value="PKE55495.1"/>
    <property type="molecule type" value="Genomic_DNA"/>
</dbReference>
<organism evidence="1 2">
    <name type="scientific">Macrococcoides caseolyticum</name>
    <dbReference type="NCBI Taxonomy" id="69966"/>
    <lineage>
        <taxon>Bacteria</taxon>
        <taxon>Bacillati</taxon>
        <taxon>Bacillota</taxon>
        <taxon>Bacilli</taxon>
        <taxon>Bacillales</taxon>
        <taxon>Staphylococcaceae</taxon>
        <taxon>Macrococcoides</taxon>
    </lineage>
</organism>